<gene>
    <name evidence="4" type="ordered locus">Cyan7822_2737</name>
</gene>
<sequence length="307" mass="33422">MSRETFAEALASSLETFMPQLIKESNSMKKSALKRGSKIGGLSLVFLAFFAANGYTQTQFEATPHESKAVESQVSAINSSVLEIARQVTVRIFTDKNSGSGVIIGRRGQTYLVLTNHHVIASSADKIYKVLSSDGVTHEAALLSASSANSLDVAFLQFTSDRSYQVAEMGNSQQLSVGEPLLAVGFPNWYYPNPNRIENTRSWGNKAFTSSWGTVGMLLNRNIERGYQLGYTNDIKGGMSGGPIFNREGKLVGINGLMKSLTQGHKSITFSDGTRASLEQAQEILSLNWGIPIDKISQLRQFSSLGF</sequence>
<evidence type="ECO:0000256" key="3">
    <source>
        <dbReference type="ARBA" id="ARBA00022801"/>
    </source>
</evidence>
<keyword evidence="5" id="KW-1185">Reference proteome</keyword>
<dbReference type="InterPro" id="IPR009003">
    <property type="entry name" value="Peptidase_S1_PA"/>
</dbReference>
<accession>E0U5I9</accession>
<dbReference type="Pfam" id="PF13365">
    <property type="entry name" value="Trypsin_2"/>
    <property type="match status" value="1"/>
</dbReference>
<comment type="similarity">
    <text evidence="1">Belongs to the peptidase S1C family.</text>
</comment>
<dbReference type="PANTHER" id="PTHR43343">
    <property type="entry name" value="PEPTIDASE S12"/>
    <property type="match status" value="1"/>
</dbReference>
<dbReference type="GO" id="GO:0006508">
    <property type="term" value="P:proteolysis"/>
    <property type="evidence" value="ECO:0007669"/>
    <property type="project" value="UniProtKB-KW"/>
</dbReference>
<dbReference type="AlphaFoldDB" id="E0U5I9"/>
<proteinExistence type="inferred from homology"/>
<dbReference type="InterPro" id="IPR043504">
    <property type="entry name" value="Peptidase_S1_PA_chymotrypsin"/>
</dbReference>
<dbReference type="PANTHER" id="PTHR43343:SF3">
    <property type="entry name" value="PROTEASE DO-LIKE 8, CHLOROPLASTIC"/>
    <property type="match status" value="1"/>
</dbReference>
<evidence type="ECO:0000313" key="5">
    <source>
        <dbReference type="Proteomes" id="UP000008206"/>
    </source>
</evidence>
<evidence type="ECO:0000256" key="1">
    <source>
        <dbReference type="ARBA" id="ARBA00010541"/>
    </source>
</evidence>
<protein>
    <submittedName>
        <fullName evidence="4">Peptidase S1 and S6, chymotrypsin/Hap</fullName>
    </submittedName>
</protein>
<dbReference type="eggNOG" id="COG0265">
    <property type="taxonomic scope" value="Bacteria"/>
</dbReference>
<dbReference type="EMBL" id="CP002198">
    <property type="protein sequence ID" value="ADN14702.1"/>
    <property type="molecule type" value="Genomic_DNA"/>
</dbReference>
<dbReference type="Proteomes" id="UP000008206">
    <property type="component" value="Chromosome"/>
</dbReference>
<dbReference type="Gene3D" id="2.40.10.10">
    <property type="entry name" value="Trypsin-like serine proteases"/>
    <property type="match status" value="2"/>
</dbReference>
<evidence type="ECO:0000256" key="2">
    <source>
        <dbReference type="ARBA" id="ARBA00022670"/>
    </source>
</evidence>
<dbReference type="KEGG" id="cyj:Cyan7822_2737"/>
<organism evidence="4 5">
    <name type="scientific">Gloeothece verrucosa (strain PCC 7822)</name>
    <name type="common">Cyanothece sp. (strain PCC 7822)</name>
    <dbReference type="NCBI Taxonomy" id="497965"/>
    <lineage>
        <taxon>Bacteria</taxon>
        <taxon>Bacillati</taxon>
        <taxon>Cyanobacteriota</taxon>
        <taxon>Cyanophyceae</taxon>
        <taxon>Oscillatoriophycideae</taxon>
        <taxon>Chroococcales</taxon>
        <taxon>Aphanothecaceae</taxon>
        <taxon>Gloeothece</taxon>
        <taxon>Gloeothece verrucosa</taxon>
    </lineage>
</organism>
<keyword evidence="3" id="KW-0378">Hydrolase</keyword>
<reference evidence="5" key="1">
    <citation type="journal article" date="2011" name="MBio">
        <title>Novel metabolic attributes of the genus Cyanothece, comprising a group of unicellular nitrogen-fixing Cyanobacteria.</title>
        <authorList>
            <person name="Bandyopadhyay A."/>
            <person name="Elvitigala T."/>
            <person name="Welsh E."/>
            <person name="Stockel J."/>
            <person name="Liberton M."/>
            <person name="Min H."/>
            <person name="Sherman L.A."/>
            <person name="Pakrasi H.B."/>
        </authorList>
    </citation>
    <scope>NUCLEOTIDE SEQUENCE [LARGE SCALE GENOMIC DNA]</scope>
    <source>
        <strain evidence="5">PCC 7822</strain>
    </source>
</reference>
<dbReference type="InterPro" id="IPR001940">
    <property type="entry name" value="Peptidase_S1C"/>
</dbReference>
<name>E0U5I9_GLOV7</name>
<dbReference type="STRING" id="497965.Cyan7822_2737"/>
<dbReference type="PRINTS" id="PR00834">
    <property type="entry name" value="PROTEASES2C"/>
</dbReference>
<dbReference type="SUPFAM" id="SSF50494">
    <property type="entry name" value="Trypsin-like serine proteases"/>
    <property type="match status" value="1"/>
</dbReference>
<keyword evidence="2" id="KW-0645">Protease</keyword>
<dbReference type="GO" id="GO:0004252">
    <property type="term" value="F:serine-type endopeptidase activity"/>
    <property type="evidence" value="ECO:0007669"/>
    <property type="project" value="InterPro"/>
</dbReference>
<evidence type="ECO:0000313" key="4">
    <source>
        <dbReference type="EMBL" id="ADN14702.1"/>
    </source>
</evidence>
<dbReference type="HOGENOM" id="CLU_072762_0_0_3"/>
<dbReference type="InterPro" id="IPR051201">
    <property type="entry name" value="Chloro_Bact_Ser_Proteases"/>
</dbReference>